<dbReference type="InterPro" id="IPR000873">
    <property type="entry name" value="AMP-dep_synth/lig_dom"/>
</dbReference>
<dbReference type="PANTHER" id="PTHR24096">
    <property type="entry name" value="LONG-CHAIN-FATTY-ACID--COA LIGASE"/>
    <property type="match status" value="1"/>
</dbReference>
<keyword evidence="2" id="KW-0436">Ligase</keyword>
<sequence>MSVRTVYNPAKDYCLPDIDPLSLLFDSPLSLSTEDTVLHIEAGNAANCVTKAQCRSYTKRIAHTLREGYGIGANRPGKDVVACISSGQVLLPSMFYSVIAAGGVYSAASSSLTVAELARQLDHGSCRLLITSEDCKIVALQAAEKCAISPSRVLVLESRGGKRHLAACSQENINLLEQYPGQLQWERLSDPAVLKSRTSCLIYSSGTTGEPKGVRISHQNLVSSALVNLFAYQDYISRQKIRSADFRPEYRTIAHLPAAHIAGCQGYLIQPALCGGTVYWMPKFNFQKFLSYCKEYRVTFFFTVPPIFQLMVQSSLVIDQFQYLIHAVSGAAPMGPDLVKKAASKLGCSVTQTWGLSETTGSVTVSPWDAHIADGSVSPLVANIRLRVVDESENDVSEGEIGEFVVQGPMVTQGYWDNQNASKESFTTDGAWFKTGDLGYCMDDKIFIVDRKKEMIKYKGLQVAPAELEALLLSHSYIQDAAVVGVPDPDIEGNEHPRAYVVADQSQITEAMIKDFVKANLASHKQLRGGVAFIEVIPKSPTGKILRRQLKDAAKASRRLKL</sequence>
<evidence type="ECO:0008006" key="7">
    <source>
        <dbReference type="Google" id="ProtNLM"/>
    </source>
</evidence>
<gene>
    <name evidence="5" type="ORF">ABOM_003202</name>
</gene>
<name>A0A1F8AB82_9EURO</name>
<proteinExistence type="inferred from homology"/>
<dbReference type="InterPro" id="IPR045851">
    <property type="entry name" value="AMP-bd_C_sf"/>
</dbReference>
<organism evidence="5 6">
    <name type="scientific">Aspergillus bombycis</name>
    <dbReference type="NCBI Taxonomy" id="109264"/>
    <lineage>
        <taxon>Eukaryota</taxon>
        <taxon>Fungi</taxon>
        <taxon>Dikarya</taxon>
        <taxon>Ascomycota</taxon>
        <taxon>Pezizomycotina</taxon>
        <taxon>Eurotiomycetes</taxon>
        <taxon>Eurotiomycetidae</taxon>
        <taxon>Eurotiales</taxon>
        <taxon>Aspergillaceae</taxon>
        <taxon>Aspergillus</taxon>
    </lineage>
</organism>
<dbReference type="FunFam" id="3.30.300.30:FF:000007">
    <property type="entry name" value="4-coumarate--CoA ligase 2"/>
    <property type="match status" value="1"/>
</dbReference>
<dbReference type="InterPro" id="IPR025110">
    <property type="entry name" value="AMP-bd_C"/>
</dbReference>
<dbReference type="GO" id="GO:0019748">
    <property type="term" value="P:secondary metabolic process"/>
    <property type="evidence" value="ECO:0007669"/>
    <property type="project" value="TreeGrafter"/>
</dbReference>
<evidence type="ECO:0000259" key="3">
    <source>
        <dbReference type="Pfam" id="PF00501"/>
    </source>
</evidence>
<dbReference type="PANTHER" id="PTHR24096:SF149">
    <property type="entry name" value="AMP-BINDING DOMAIN-CONTAINING PROTEIN-RELATED"/>
    <property type="match status" value="1"/>
</dbReference>
<feature type="domain" description="AMP-binding enzyme C-terminal" evidence="4">
    <location>
        <begin position="467"/>
        <end position="544"/>
    </location>
</feature>
<evidence type="ECO:0000256" key="2">
    <source>
        <dbReference type="ARBA" id="ARBA00022598"/>
    </source>
</evidence>
<comment type="similarity">
    <text evidence="1">Belongs to the ATP-dependent AMP-binding enzyme family.</text>
</comment>
<feature type="domain" description="AMP-dependent synthetase/ligase" evidence="3">
    <location>
        <begin position="50"/>
        <end position="416"/>
    </location>
</feature>
<reference evidence="5 6" key="1">
    <citation type="journal article" date="2016" name="Genome Biol. Evol.">
        <title>Draft genome sequence of an aflatoxigenic Aspergillus species, A. bombycis.</title>
        <authorList>
            <person name="Moore G.G."/>
            <person name="Mack B.M."/>
            <person name="Beltz S.B."/>
            <person name="Gilbert M.K."/>
        </authorList>
    </citation>
    <scope>NUCLEOTIDE SEQUENCE [LARGE SCALE GENOMIC DNA]</scope>
    <source>
        <strain evidence="6">NRRL 26010</strain>
    </source>
</reference>
<dbReference type="Gene3D" id="3.30.300.30">
    <property type="match status" value="1"/>
</dbReference>
<dbReference type="AlphaFoldDB" id="A0A1F8AB82"/>
<dbReference type="SUPFAM" id="SSF56801">
    <property type="entry name" value="Acetyl-CoA synthetase-like"/>
    <property type="match status" value="1"/>
</dbReference>
<accession>A0A1F8AB82</accession>
<dbReference type="GeneID" id="34446592"/>
<dbReference type="InterPro" id="IPR042099">
    <property type="entry name" value="ANL_N_sf"/>
</dbReference>
<comment type="caution">
    <text evidence="5">The sequence shown here is derived from an EMBL/GenBank/DDBJ whole genome shotgun (WGS) entry which is preliminary data.</text>
</comment>
<evidence type="ECO:0000256" key="1">
    <source>
        <dbReference type="ARBA" id="ARBA00006432"/>
    </source>
</evidence>
<dbReference type="PROSITE" id="PS00455">
    <property type="entry name" value="AMP_BINDING"/>
    <property type="match status" value="1"/>
</dbReference>
<dbReference type="Pfam" id="PF13193">
    <property type="entry name" value="AMP-binding_C"/>
    <property type="match status" value="1"/>
</dbReference>
<keyword evidence="6" id="KW-1185">Reference proteome</keyword>
<dbReference type="RefSeq" id="XP_022392683.1">
    <property type="nucleotide sequence ID" value="XM_022530332.1"/>
</dbReference>
<dbReference type="Proteomes" id="UP000179179">
    <property type="component" value="Unassembled WGS sequence"/>
</dbReference>
<dbReference type="EMBL" id="LYCR01000012">
    <property type="protein sequence ID" value="OGM48966.1"/>
    <property type="molecule type" value="Genomic_DNA"/>
</dbReference>
<dbReference type="STRING" id="109264.A0A1F8AB82"/>
<evidence type="ECO:0000313" key="5">
    <source>
        <dbReference type="EMBL" id="OGM48966.1"/>
    </source>
</evidence>
<evidence type="ECO:0000313" key="6">
    <source>
        <dbReference type="Proteomes" id="UP000179179"/>
    </source>
</evidence>
<dbReference type="Pfam" id="PF00501">
    <property type="entry name" value="AMP-binding"/>
    <property type="match status" value="1"/>
</dbReference>
<dbReference type="InterPro" id="IPR020845">
    <property type="entry name" value="AMP-binding_CS"/>
</dbReference>
<evidence type="ECO:0000259" key="4">
    <source>
        <dbReference type="Pfam" id="PF13193"/>
    </source>
</evidence>
<dbReference type="GO" id="GO:0016405">
    <property type="term" value="F:CoA-ligase activity"/>
    <property type="evidence" value="ECO:0007669"/>
    <property type="project" value="TreeGrafter"/>
</dbReference>
<protein>
    <recommendedName>
        <fullName evidence="7">4-coumarate-CoA ligase</fullName>
    </recommendedName>
</protein>
<dbReference type="OrthoDB" id="1898221at2759"/>
<dbReference type="Gene3D" id="3.40.50.12780">
    <property type="entry name" value="N-terminal domain of ligase-like"/>
    <property type="match status" value="1"/>
</dbReference>